<keyword evidence="8 10" id="KW-0131">Cell cycle</keyword>
<name>A0A806K2S0_9BACT</name>
<evidence type="ECO:0000256" key="3">
    <source>
        <dbReference type="ARBA" id="ARBA00022618"/>
    </source>
</evidence>
<evidence type="ECO:0000259" key="13">
    <source>
        <dbReference type="Pfam" id="PF02875"/>
    </source>
</evidence>
<dbReference type="EMBL" id="JQ844295">
    <property type="protein sequence ID" value="AGS54380.1"/>
    <property type="molecule type" value="Genomic_DNA"/>
</dbReference>
<evidence type="ECO:0000256" key="10">
    <source>
        <dbReference type="HAMAP-Rule" id="MF_02019"/>
    </source>
</evidence>
<evidence type="ECO:0000256" key="9">
    <source>
        <dbReference type="ARBA" id="ARBA00023316"/>
    </source>
</evidence>
<dbReference type="GO" id="GO:0005524">
    <property type="term" value="F:ATP binding"/>
    <property type="evidence" value="ECO:0007669"/>
    <property type="project" value="UniProtKB-UniRule"/>
</dbReference>
<feature type="domain" description="Mur ligase central" evidence="14">
    <location>
        <begin position="127"/>
        <end position="308"/>
    </location>
</feature>
<dbReference type="PANTHER" id="PTHR43024">
    <property type="entry name" value="UDP-N-ACETYLMURAMOYL-TRIPEPTIDE--D-ALANYL-D-ALANINE LIGASE"/>
    <property type="match status" value="1"/>
</dbReference>
<keyword evidence="7 10" id="KW-0573">Peptidoglycan synthesis</keyword>
<sequence length="470" mass="50607">MYSDLMGVAELSLSIGARHFSFSKLTSGGVSGGFSSVSVDSRKIDKGALFFALEGKTCDGHCYVKEAFDAGACAAVVNGSKLEKFDLVNAAKNAGKDLIVVENTLKGLQDSARVYLEKFPKLLKIGITGSSGKTTTKEIAASIISCEKNTVMNKGNLNSETGLPISVFEVRDHHEVGIFELGMNRRNEISEIAFVLKPNIALITNIGTSHIEYFGNKYEILKEKKCIFKFLKNNDVALIPAKDECAGELADGVTGNVKFYGMDSFGELESTSSLGLEGSRIVWAGEKIDFALPGKHSLQDAMAAVAIAKEVKVSNNAIKQGLEAVKPLFGRGEILKGRTTVIRDCYNANPESTAGSIEFCDSLDWSGRKIYVIADMLELGEHSFSAHRKLGSILSDSKADKIFLFGSEITAAADYLSGAGKVFSHTNDINELSRALDSYVQTTDLVLLKGSRGRALERLTGMLTGENNVS</sequence>
<dbReference type="GO" id="GO:0005737">
    <property type="term" value="C:cytoplasm"/>
    <property type="evidence" value="ECO:0007669"/>
    <property type="project" value="UniProtKB-SubCell"/>
</dbReference>
<dbReference type="InterPro" id="IPR013221">
    <property type="entry name" value="Mur_ligase_cen"/>
</dbReference>
<keyword evidence="1 10" id="KW-0963">Cytoplasm</keyword>
<dbReference type="UniPathway" id="UPA00219"/>
<dbReference type="Pfam" id="PF08245">
    <property type="entry name" value="Mur_ligase_M"/>
    <property type="match status" value="1"/>
</dbReference>
<dbReference type="NCBIfam" id="TIGR01143">
    <property type="entry name" value="murF"/>
    <property type="match status" value="1"/>
</dbReference>
<dbReference type="PANTHER" id="PTHR43024:SF1">
    <property type="entry name" value="UDP-N-ACETYLMURAMOYL-TRIPEPTIDE--D-ALANYL-D-ALANINE LIGASE"/>
    <property type="match status" value="1"/>
</dbReference>
<dbReference type="Gene3D" id="3.90.190.20">
    <property type="entry name" value="Mur ligase, C-terminal domain"/>
    <property type="match status" value="1"/>
</dbReference>
<feature type="domain" description="Mur ligase N-terminal catalytic" evidence="12">
    <location>
        <begin position="36"/>
        <end position="108"/>
    </location>
</feature>
<keyword evidence="5 10" id="KW-0067">ATP-binding</keyword>
<evidence type="ECO:0000256" key="1">
    <source>
        <dbReference type="ARBA" id="ARBA00022490"/>
    </source>
</evidence>
<dbReference type="HAMAP" id="MF_02019">
    <property type="entry name" value="MurF"/>
    <property type="match status" value="1"/>
</dbReference>
<dbReference type="SUPFAM" id="SSF63418">
    <property type="entry name" value="MurE/MurF N-terminal domain"/>
    <property type="match status" value="1"/>
</dbReference>
<dbReference type="SUPFAM" id="SSF53623">
    <property type="entry name" value="MurD-like peptide ligases, catalytic domain"/>
    <property type="match status" value="1"/>
</dbReference>
<dbReference type="InterPro" id="IPR004101">
    <property type="entry name" value="Mur_ligase_C"/>
</dbReference>
<dbReference type="Pfam" id="PF01225">
    <property type="entry name" value="Mur_ligase"/>
    <property type="match status" value="1"/>
</dbReference>
<dbReference type="AlphaFoldDB" id="A0A806K2S0"/>
<evidence type="ECO:0000256" key="4">
    <source>
        <dbReference type="ARBA" id="ARBA00022741"/>
    </source>
</evidence>
<keyword evidence="3 10" id="KW-0132">Cell division</keyword>
<feature type="domain" description="Mur ligase C-terminal" evidence="13">
    <location>
        <begin position="330"/>
        <end position="452"/>
    </location>
</feature>
<gene>
    <name evidence="10" type="primary">murF</name>
</gene>
<dbReference type="EC" id="6.3.2.10" evidence="10 11"/>
<dbReference type="GO" id="GO:0009252">
    <property type="term" value="P:peptidoglycan biosynthetic process"/>
    <property type="evidence" value="ECO:0007669"/>
    <property type="project" value="UniProtKB-UniRule"/>
</dbReference>
<evidence type="ECO:0000256" key="7">
    <source>
        <dbReference type="ARBA" id="ARBA00022984"/>
    </source>
</evidence>
<comment type="similarity">
    <text evidence="10">Belongs to the MurCDEF family. MurF subfamily.</text>
</comment>
<evidence type="ECO:0000256" key="11">
    <source>
        <dbReference type="RuleBase" id="RU004136"/>
    </source>
</evidence>
<dbReference type="Gene3D" id="3.40.1390.10">
    <property type="entry name" value="MurE/MurF, N-terminal domain"/>
    <property type="match status" value="1"/>
</dbReference>
<protein>
    <recommendedName>
        <fullName evidence="10 11">UDP-N-acetylmuramoyl-tripeptide--D-alanyl-D-alanine ligase</fullName>
        <ecNumber evidence="10 11">6.3.2.10</ecNumber>
    </recommendedName>
    <alternativeName>
        <fullName evidence="10">D-alanyl-D-alanine-adding enzyme</fullName>
    </alternativeName>
</protein>
<dbReference type="InterPro" id="IPR051046">
    <property type="entry name" value="MurCDEF_CellWall_CoF430Synth"/>
</dbReference>
<feature type="binding site" evidence="10">
    <location>
        <begin position="129"/>
        <end position="135"/>
    </location>
    <ligand>
        <name>ATP</name>
        <dbReference type="ChEBI" id="CHEBI:30616"/>
    </ligand>
</feature>
<dbReference type="Pfam" id="PF02875">
    <property type="entry name" value="Mur_ligase_C"/>
    <property type="match status" value="1"/>
</dbReference>
<dbReference type="InterPro" id="IPR036615">
    <property type="entry name" value="Mur_ligase_C_dom_sf"/>
</dbReference>
<dbReference type="GO" id="GO:0008360">
    <property type="term" value="P:regulation of cell shape"/>
    <property type="evidence" value="ECO:0007669"/>
    <property type="project" value="UniProtKB-KW"/>
</dbReference>
<dbReference type="InterPro" id="IPR036565">
    <property type="entry name" value="Mur-like_cat_sf"/>
</dbReference>
<evidence type="ECO:0000256" key="5">
    <source>
        <dbReference type="ARBA" id="ARBA00022840"/>
    </source>
</evidence>
<dbReference type="GO" id="GO:0071555">
    <property type="term" value="P:cell wall organization"/>
    <property type="evidence" value="ECO:0007669"/>
    <property type="project" value="UniProtKB-KW"/>
</dbReference>
<proteinExistence type="inferred from homology"/>
<keyword evidence="4 10" id="KW-0547">Nucleotide-binding</keyword>
<evidence type="ECO:0000259" key="12">
    <source>
        <dbReference type="Pfam" id="PF01225"/>
    </source>
</evidence>
<comment type="subcellular location">
    <subcellularLocation>
        <location evidence="10 11">Cytoplasm</location>
    </subcellularLocation>
</comment>
<dbReference type="GO" id="GO:0051301">
    <property type="term" value="P:cell division"/>
    <property type="evidence" value="ECO:0007669"/>
    <property type="project" value="UniProtKB-KW"/>
</dbReference>
<organism evidence="15">
    <name type="scientific">uncultured bacterium contig00015</name>
    <dbReference type="NCBI Taxonomy" id="1181506"/>
    <lineage>
        <taxon>Bacteria</taxon>
        <taxon>environmental samples</taxon>
    </lineage>
</organism>
<accession>A0A806K2S0</accession>
<evidence type="ECO:0000259" key="14">
    <source>
        <dbReference type="Pfam" id="PF08245"/>
    </source>
</evidence>
<keyword evidence="2 10" id="KW-0436">Ligase</keyword>
<comment type="catalytic activity">
    <reaction evidence="10 11">
        <text>D-alanyl-D-alanine + UDP-N-acetyl-alpha-D-muramoyl-L-alanyl-gamma-D-glutamyl-meso-2,6-diaminopimelate + ATP = UDP-N-acetyl-alpha-D-muramoyl-L-alanyl-gamma-D-glutamyl-meso-2,6-diaminopimeloyl-D-alanyl-D-alanine + ADP + phosphate + H(+)</text>
        <dbReference type="Rhea" id="RHEA:28374"/>
        <dbReference type="ChEBI" id="CHEBI:15378"/>
        <dbReference type="ChEBI" id="CHEBI:30616"/>
        <dbReference type="ChEBI" id="CHEBI:43474"/>
        <dbReference type="ChEBI" id="CHEBI:57822"/>
        <dbReference type="ChEBI" id="CHEBI:61386"/>
        <dbReference type="ChEBI" id="CHEBI:83905"/>
        <dbReference type="ChEBI" id="CHEBI:456216"/>
        <dbReference type="EC" id="6.3.2.10"/>
    </reaction>
</comment>
<dbReference type="Gene3D" id="3.40.1190.10">
    <property type="entry name" value="Mur-like, catalytic domain"/>
    <property type="match status" value="1"/>
</dbReference>
<reference evidence="15" key="1">
    <citation type="submission" date="2012-03" db="EMBL/GenBank/DDBJ databases">
        <title>Functional metagenomics reveals considerable lignocellulase gene clusters in the gut microbiome of a wood-feeding higher termite.</title>
        <authorList>
            <person name="Liu N."/>
        </authorList>
    </citation>
    <scope>NUCLEOTIDE SEQUENCE</scope>
</reference>
<dbReference type="SUPFAM" id="SSF53244">
    <property type="entry name" value="MurD-like peptide ligases, peptide-binding domain"/>
    <property type="match status" value="1"/>
</dbReference>
<evidence type="ECO:0000313" key="15">
    <source>
        <dbReference type="EMBL" id="AGS54380.1"/>
    </source>
</evidence>
<dbReference type="InterPro" id="IPR005863">
    <property type="entry name" value="UDP-N-AcMur_synth"/>
</dbReference>
<evidence type="ECO:0000256" key="6">
    <source>
        <dbReference type="ARBA" id="ARBA00022960"/>
    </source>
</evidence>
<keyword evidence="9 10" id="KW-0961">Cell wall biogenesis/degradation</keyword>
<dbReference type="InterPro" id="IPR035911">
    <property type="entry name" value="MurE/MurF_N"/>
</dbReference>
<comment type="pathway">
    <text evidence="10 11">Cell wall biogenesis; peptidoglycan biosynthesis.</text>
</comment>
<dbReference type="InterPro" id="IPR000713">
    <property type="entry name" value="Mur_ligase_N"/>
</dbReference>
<comment type="function">
    <text evidence="10 11">Involved in cell wall formation. Catalyzes the final step in the synthesis of UDP-N-acetylmuramoyl-pentapeptide, the precursor of murein.</text>
</comment>
<evidence type="ECO:0000256" key="2">
    <source>
        <dbReference type="ARBA" id="ARBA00022598"/>
    </source>
</evidence>
<evidence type="ECO:0000256" key="8">
    <source>
        <dbReference type="ARBA" id="ARBA00023306"/>
    </source>
</evidence>
<keyword evidence="6 10" id="KW-0133">Cell shape</keyword>
<dbReference type="GO" id="GO:0047480">
    <property type="term" value="F:UDP-N-acetylmuramoyl-tripeptide-D-alanyl-D-alanine ligase activity"/>
    <property type="evidence" value="ECO:0007669"/>
    <property type="project" value="UniProtKB-UniRule"/>
</dbReference>